<protein>
    <recommendedName>
        <fullName evidence="6">ATP-dependent Clp protease proteolytic subunit</fullName>
    </recommendedName>
</protein>
<dbReference type="InterPro" id="IPR029045">
    <property type="entry name" value="ClpP/crotonase-like_dom_sf"/>
</dbReference>
<dbReference type="AlphaFoldDB" id="A0A510WGS6"/>
<sequence length="236" mass="26504">MLMPKTKNRVVPFEFKNEVSDNTQILTLSGVIQKRYWSDDKYIDAKMVREALDNVTNDIHIKLNSPGGDVFQGVEIYNYLKNHPSTVTVEVMGNAASAATFICAGADKVIMNIGTTFMIHEAETVGWGNKKDIQKTLQALETIDDSILSIYVAKTGQSEQQLTEWINAAKWFTAQEAVDYGFADEVKAVRKEDKNIEDIVNERVAQAMASFFNTQNESELSEPEQKSLIARLRKGE</sequence>
<dbReference type="PANTHER" id="PTHR10381">
    <property type="entry name" value="ATP-DEPENDENT CLP PROTEASE PROTEOLYTIC SUBUNIT"/>
    <property type="match status" value="1"/>
</dbReference>
<dbReference type="Pfam" id="PF00574">
    <property type="entry name" value="CLP_protease"/>
    <property type="match status" value="1"/>
</dbReference>
<dbReference type="Proteomes" id="UP000321361">
    <property type="component" value="Unassembled WGS sequence"/>
</dbReference>
<evidence type="ECO:0000256" key="3">
    <source>
        <dbReference type="ARBA" id="ARBA00022670"/>
    </source>
</evidence>
<feature type="region of interest" description="Disordered" evidence="7">
    <location>
        <begin position="215"/>
        <end position="236"/>
    </location>
</feature>
<dbReference type="GO" id="GO:0004176">
    <property type="term" value="F:ATP-dependent peptidase activity"/>
    <property type="evidence" value="ECO:0007669"/>
    <property type="project" value="InterPro"/>
</dbReference>
<accession>A0A510WGS6</accession>
<keyword evidence="4" id="KW-0378">Hydrolase</keyword>
<dbReference type="GO" id="GO:0009368">
    <property type="term" value="C:endopeptidase Clp complex"/>
    <property type="evidence" value="ECO:0007669"/>
    <property type="project" value="TreeGrafter"/>
</dbReference>
<dbReference type="CDD" id="cd07016">
    <property type="entry name" value="S14_ClpP_1"/>
    <property type="match status" value="1"/>
</dbReference>
<evidence type="ECO:0000313" key="9">
    <source>
        <dbReference type="Proteomes" id="UP000321361"/>
    </source>
</evidence>
<dbReference type="PANTHER" id="PTHR10381:SF70">
    <property type="entry name" value="ATP-DEPENDENT CLP PROTEASE PROTEOLYTIC SUBUNIT"/>
    <property type="match status" value="1"/>
</dbReference>
<dbReference type="InterPro" id="IPR023562">
    <property type="entry name" value="ClpP/TepA"/>
</dbReference>
<proteinExistence type="inferred from homology"/>
<organism evidence="8 9">
    <name type="scientific">Enterococcus thailandicus</name>
    <dbReference type="NCBI Taxonomy" id="417368"/>
    <lineage>
        <taxon>Bacteria</taxon>
        <taxon>Bacillati</taxon>
        <taxon>Bacillota</taxon>
        <taxon>Bacilli</taxon>
        <taxon>Lactobacillales</taxon>
        <taxon>Enterococcaceae</taxon>
        <taxon>Enterococcus</taxon>
    </lineage>
</organism>
<dbReference type="InterPro" id="IPR001907">
    <property type="entry name" value="ClpP"/>
</dbReference>
<comment type="caution">
    <text evidence="8">The sequence shown here is derived from an EMBL/GenBank/DDBJ whole genome shotgun (WGS) entry which is preliminary data.</text>
</comment>
<evidence type="ECO:0000256" key="7">
    <source>
        <dbReference type="SAM" id="MobiDB-lite"/>
    </source>
</evidence>
<evidence type="ECO:0000256" key="5">
    <source>
        <dbReference type="ARBA" id="ARBA00022825"/>
    </source>
</evidence>
<dbReference type="Gene3D" id="3.90.226.10">
    <property type="entry name" value="2-enoyl-CoA Hydratase, Chain A, domain 1"/>
    <property type="match status" value="1"/>
</dbReference>
<evidence type="ECO:0000313" key="8">
    <source>
        <dbReference type="EMBL" id="GEK38147.1"/>
    </source>
</evidence>
<evidence type="ECO:0000256" key="6">
    <source>
        <dbReference type="RuleBase" id="RU003567"/>
    </source>
</evidence>
<gene>
    <name evidence="8" type="primary">clpP</name>
    <name evidence="8" type="ORF">ETH01_24340</name>
</gene>
<dbReference type="GO" id="GO:0006515">
    <property type="term" value="P:protein quality control for misfolded or incompletely synthesized proteins"/>
    <property type="evidence" value="ECO:0007669"/>
    <property type="project" value="TreeGrafter"/>
</dbReference>
<dbReference type="EMBL" id="BJUG01000018">
    <property type="protein sequence ID" value="GEK38147.1"/>
    <property type="molecule type" value="Genomic_DNA"/>
</dbReference>
<dbReference type="NCBIfam" id="NF045542">
    <property type="entry name" value="Clp_rel_HeadMat"/>
    <property type="match status" value="1"/>
</dbReference>
<keyword evidence="3 8" id="KW-0645">Protease</keyword>
<dbReference type="GO" id="GO:0051117">
    <property type="term" value="F:ATPase binding"/>
    <property type="evidence" value="ECO:0007669"/>
    <property type="project" value="TreeGrafter"/>
</dbReference>
<evidence type="ECO:0000256" key="2">
    <source>
        <dbReference type="ARBA" id="ARBA00022490"/>
    </source>
</evidence>
<dbReference type="GO" id="GO:0004252">
    <property type="term" value="F:serine-type endopeptidase activity"/>
    <property type="evidence" value="ECO:0007669"/>
    <property type="project" value="InterPro"/>
</dbReference>
<dbReference type="PRINTS" id="PR00127">
    <property type="entry name" value="CLPPROTEASEP"/>
</dbReference>
<keyword evidence="2" id="KW-0963">Cytoplasm</keyword>
<comment type="similarity">
    <text evidence="1 6">Belongs to the peptidase S14 family.</text>
</comment>
<dbReference type="SUPFAM" id="SSF52096">
    <property type="entry name" value="ClpP/crotonase"/>
    <property type="match status" value="1"/>
</dbReference>
<keyword evidence="5" id="KW-0720">Serine protease</keyword>
<evidence type="ECO:0000256" key="1">
    <source>
        <dbReference type="ARBA" id="ARBA00007039"/>
    </source>
</evidence>
<evidence type="ECO:0000256" key="4">
    <source>
        <dbReference type="ARBA" id="ARBA00022801"/>
    </source>
</evidence>
<reference evidence="8 9" key="1">
    <citation type="submission" date="2019-07" db="EMBL/GenBank/DDBJ databases">
        <title>Whole genome shotgun sequence of Enterococcus thailandicus NBRC 101867.</title>
        <authorList>
            <person name="Hosoyama A."/>
            <person name="Uohara A."/>
            <person name="Ohji S."/>
            <person name="Ichikawa N."/>
        </authorList>
    </citation>
    <scope>NUCLEOTIDE SEQUENCE [LARGE SCALE GENOMIC DNA]</scope>
    <source>
        <strain evidence="8 9">NBRC 101867</strain>
    </source>
</reference>
<name>A0A510WGS6_ENTTH</name>